<dbReference type="AlphaFoldDB" id="A0A412TP30"/>
<dbReference type="PANTHER" id="PTHR33608">
    <property type="entry name" value="BLL2464 PROTEIN"/>
    <property type="match status" value="1"/>
</dbReference>
<dbReference type="InterPro" id="IPR036465">
    <property type="entry name" value="vWFA_dom_sf"/>
</dbReference>
<protein>
    <submittedName>
        <fullName evidence="2">DUF58 domain-containing protein</fullName>
    </submittedName>
</protein>
<gene>
    <name evidence="2" type="ORF">DWW57_12210</name>
</gene>
<name>A0A412TP30_9BACT</name>
<organism evidence="2 3">
    <name type="scientific">Odoribacter splanchnicus</name>
    <dbReference type="NCBI Taxonomy" id="28118"/>
    <lineage>
        <taxon>Bacteria</taxon>
        <taxon>Pseudomonadati</taxon>
        <taxon>Bacteroidota</taxon>
        <taxon>Bacteroidia</taxon>
        <taxon>Bacteroidales</taxon>
        <taxon>Odoribacteraceae</taxon>
        <taxon>Odoribacter</taxon>
    </lineage>
</organism>
<comment type="caution">
    <text evidence="2">The sequence shown here is derived from an EMBL/GenBank/DDBJ whole genome shotgun (WGS) entry which is preliminary data.</text>
</comment>
<evidence type="ECO:0000313" key="2">
    <source>
        <dbReference type="EMBL" id="RGU55489.1"/>
    </source>
</evidence>
<feature type="domain" description="DUF58" evidence="1">
    <location>
        <begin position="45"/>
        <end position="266"/>
    </location>
</feature>
<dbReference type="Gene3D" id="3.40.50.410">
    <property type="entry name" value="von Willebrand factor, type A domain"/>
    <property type="match status" value="1"/>
</dbReference>
<sequence>MNKLEDIIRYEQFDNLEFIASQIVAGFITGLHRSPYHGFSVEFAEHRVYNTGESTKHVDWKLYARTEKLFVKQFEEETNLRSYLVLDTSSSMLFPYPSAKVSKLRFSVYCAAALIHLLRKQRDASGLCLFSDRIEVLTDAKSNSTHIQTMYAHLQEILQNHSVSLNKPTSTAQVLHQLADTIQKRALIVIFTDMFSNGDTEELFSALQHLCYNKHEVIIFHVKDKRMEEAFEFSNRPHLFIDLESGREIKFSPNEIRETYKQKMAEFYQELKLRCGQLRIDFVEADIDREFHEVLFPYLLKRSKLY</sequence>
<reference evidence="2 3" key="1">
    <citation type="submission" date="2018-08" db="EMBL/GenBank/DDBJ databases">
        <title>A genome reference for cultivated species of the human gut microbiota.</title>
        <authorList>
            <person name="Zou Y."/>
            <person name="Xue W."/>
            <person name="Luo G."/>
        </authorList>
    </citation>
    <scope>NUCLEOTIDE SEQUENCE [LARGE SCALE GENOMIC DNA]</scope>
    <source>
        <strain evidence="2 3">AF16-14</strain>
    </source>
</reference>
<dbReference type="RefSeq" id="WP_118160463.1">
    <property type="nucleotide sequence ID" value="NZ_QRYC01000017.1"/>
</dbReference>
<dbReference type="Proteomes" id="UP000284243">
    <property type="component" value="Unassembled WGS sequence"/>
</dbReference>
<dbReference type="EMBL" id="QRYC01000017">
    <property type="protein sequence ID" value="RGU55489.1"/>
    <property type="molecule type" value="Genomic_DNA"/>
</dbReference>
<accession>A0A412TP30</accession>
<dbReference type="SUPFAM" id="SSF53300">
    <property type="entry name" value="vWA-like"/>
    <property type="match status" value="1"/>
</dbReference>
<dbReference type="Pfam" id="PF01882">
    <property type="entry name" value="DUF58"/>
    <property type="match status" value="1"/>
</dbReference>
<evidence type="ECO:0000259" key="1">
    <source>
        <dbReference type="Pfam" id="PF01882"/>
    </source>
</evidence>
<proteinExistence type="predicted"/>
<dbReference type="PANTHER" id="PTHR33608:SF7">
    <property type="entry name" value="DUF58 DOMAIN-CONTAINING PROTEIN"/>
    <property type="match status" value="1"/>
</dbReference>
<evidence type="ECO:0000313" key="3">
    <source>
        <dbReference type="Proteomes" id="UP000284243"/>
    </source>
</evidence>
<dbReference type="InterPro" id="IPR002881">
    <property type="entry name" value="DUF58"/>
</dbReference>
<dbReference type="CDD" id="cd00198">
    <property type="entry name" value="vWFA"/>
    <property type="match status" value="1"/>
</dbReference>